<keyword evidence="1" id="KW-0812">Transmembrane</keyword>
<proteinExistence type="predicted"/>
<dbReference type="EMBL" id="UINC01206530">
    <property type="protein sequence ID" value="SVE28197.1"/>
    <property type="molecule type" value="Genomic_DNA"/>
</dbReference>
<feature type="transmembrane region" description="Helical" evidence="1">
    <location>
        <begin position="124"/>
        <end position="146"/>
    </location>
</feature>
<sequence>LTRSDNYLMLIFGSFVPILLSYILLMIDHHENKKTLEIEFDSLKIVSIFFISMLILINDGLFSWFYNDQSAHVTEAFKHGILLGTMLPGIEDFSYKILIHITNILVLIFFISVIIFLRNQKNIYVKIFLVTIIFLFLRSIIIYFGGTQSVHPPLRLFPIFVSSTFFGINEFGIRIVQLILASSFLTYFFTILKKHFSNLNSILFTTLILTTPLFLFTSLSIEPSIYAFIIVTIFLIDIYNHL</sequence>
<feature type="non-terminal residue" evidence="2">
    <location>
        <position position="242"/>
    </location>
</feature>
<feature type="transmembrane region" description="Helical" evidence="1">
    <location>
        <begin position="6"/>
        <end position="25"/>
    </location>
</feature>
<gene>
    <name evidence="2" type="ORF">METZ01_LOCUS481051</name>
</gene>
<feature type="transmembrane region" description="Helical" evidence="1">
    <location>
        <begin position="45"/>
        <end position="66"/>
    </location>
</feature>
<evidence type="ECO:0000313" key="2">
    <source>
        <dbReference type="EMBL" id="SVE28197.1"/>
    </source>
</evidence>
<protein>
    <recommendedName>
        <fullName evidence="3">Glycosyltransferase RgtA/B/C/D-like domain-containing protein</fullName>
    </recommendedName>
</protein>
<dbReference type="AlphaFoldDB" id="A0A383C714"/>
<keyword evidence="1" id="KW-1133">Transmembrane helix</keyword>
<keyword evidence="1" id="KW-0472">Membrane</keyword>
<feature type="transmembrane region" description="Helical" evidence="1">
    <location>
        <begin position="223"/>
        <end position="240"/>
    </location>
</feature>
<feature type="transmembrane region" description="Helical" evidence="1">
    <location>
        <begin position="97"/>
        <end position="117"/>
    </location>
</feature>
<evidence type="ECO:0008006" key="3">
    <source>
        <dbReference type="Google" id="ProtNLM"/>
    </source>
</evidence>
<evidence type="ECO:0000256" key="1">
    <source>
        <dbReference type="SAM" id="Phobius"/>
    </source>
</evidence>
<feature type="transmembrane region" description="Helical" evidence="1">
    <location>
        <begin position="171"/>
        <end position="192"/>
    </location>
</feature>
<feature type="non-terminal residue" evidence="2">
    <location>
        <position position="1"/>
    </location>
</feature>
<organism evidence="2">
    <name type="scientific">marine metagenome</name>
    <dbReference type="NCBI Taxonomy" id="408172"/>
    <lineage>
        <taxon>unclassified sequences</taxon>
        <taxon>metagenomes</taxon>
        <taxon>ecological metagenomes</taxon>
    </lineage>
</organism>
<accession>A0A383C714</accession>
<name>A0A383C714_9ZZZZ</name>
<reference evidence="2" key="1">
    <citation type="submission" date="2018-05" db="EMBL/GenBank/DDBJ databases">
        <authorList>
            <person name="Lanie J.A."/>
            <person name="Ng W.-L."/>
            <person name="Kazmierczak K.M."/>
            <person name="Andrzejewski T.M."/>
            <person name="Davidsen T.M."/>
            <person name="Wayne K.J."/>
            <person name="Tettelin H."/>
            <person name="Glass J.I."/>
            <person name="Rusch D."/>
            <person name="Podicherti R."/>
            <person name="Tsui H.-C.T."/>
            <person name="Winkler M.E."/>
        </authorList>
    </citation>
    <scope>NUCLEOTIDE SEQUENCE</scope>
</reference>